<proteinExistence type="predicted"/>
<evidence type="ECO:0000313" key="1">
    <source>
        <dbReference type="EMBL" id="TMS59480.1"/>
    </source>
</evidence>
<sequence>MLPQDDKASALPTDSANRAENRMPAFVSTRLNGHYVDRVEKLWGGDHLLHGMTPGADAIHLSNNDYLCLLHEPELLKAQSRVLLGGGDILMSGVFMHGDTPQARLEKKLANFMGAEDGLISQSGWCANIGLLQSIAGPDAPVYLDMMAHVSLWEGAHAANARSIPFMHNDAVHAERQINKHGPGVIVVDSVYSINGSVCPLEAFVEVAERTGSILVVDESHSLGTHGPHGAGLVAELGLSDRVHFRTASLAKTFAGRAGFITCSTRFKGYFFSEARPAVFSSCLLQHEIAWFDAALDFISQADDRRTRLKAQTKRVREALTELGYNVSDGSEQIIALEAGTEPQTMVLRNALQSRGVFGAVFCAPATPKNRSLMRLTLNSGLTDIEIDRVLEVCAEIREEVDLPNWSSSKRVRNRRTAAPASARMPAEVEHQDDRPVAAAQLTSAGH</sequence>
<gene>
    <name evidence="1" type="ORF">MW7_002445</name>
</gene>
<comment type="caution">
    <text evidence="1">The sequence shown here is derived from an EMBL/GenBank/DDBJ whole genome shotgun (WGS) entry which is preliminary data.</text>
</comment>
<dbReference type="Proteomes" id="UP000004277">
    <property type="component" value="Unassembled WGS sequence"/>
</dbReference>
<name>A0ACD3STE4_9BURK</name>
<accession>A0ACD3STE4</accession>
<protein>
    <submittedName>
        <fullName evidence="1">Quorum-sensing autoinducer synthase</fullName>
    </submittedName>
</protein>
<evidence type="ECO:0000313" key="2">
    <source>
        <dbReference type="Proteomes" id="UP000004277"/>
    </source>
</evidence>
<organism evidence="1 2">
    <name type="scientific">Imbroritus primus</name>
    <dbReference type="NCBI Taxonomy" id="3058603"/>
    <lineage>
        <taxon>Bacteria</taxon>
        <taxon>Pseudomonadati</taxon>
        <taxon>Pseudomonadota</taxon>
        <taxon>Betaproteobacteria</taxon>
        <taxon>Burkholderiales</taxon>
        <taxon>Burkholderiaceae</taxon>
        <taxon>Imbroritus</taxon>
    </lineage>
</organism>
<reference evidence="1" key="1">
    <citation type="submission" date="2019-05" db="EMBL/GenBank/DDBJ databases">
        <title>Revised genome assembly of Burkholderiaceae (previously Ralstonia) sp. PBA.</title>
        <authorList>
            <person name="Gan H.M."/>
        </authorList>
    </citation>
    <scope>NUCLEOTIDE SEQUENCE</scope>
    <source>
        <strain evidence="1">PBA</strain>
    </source>
</reference>
<dbReference type="EMBL" id="AKCV02000007">
    <property type="protein sequence ID" value="TMS59480.1"/>
    <property type="molecule type" value="Genomic_DNA"/>
</dbReference>
<keyword evidence="2" id="KW-1185">Reference proteome</keyword>